<evidence type="ECO:0000313" key="2">
    <source>
        <dbReference type="Proteomes" id="UP001303160"/>
    </source>
</evidence>
<reference evidence="1" key="2">
    <citation type="submission" date="2023-05" db="EMBL/GenBank/DDBJ databases">
        <authorList>
            <consortium name="Lawrence Berkeley National Laboratory"/>
            <person name="Steindorff A."/>
            <person name="Hensen N."/>
            <person name="Bonometti L."/>
            <person name="Westerberg I."/>
            <person name="Brannstrom I.O."/>
            <person name="Guillou S."/>
            <person name="Cros-Aarteil S."/>
            <person name="Calhoun S."/>
            <person name="Haridas S."/>
            <person name="Kuo A."/>
            <person name="Mondo S."/>
            <person name="Pangilinan J."/>
            <person name="Riley R."/>
            <person name="Labutti K."/>
            <person name="Andreopoulos B."/>
            <person name="Lipzen A."/>
            <person name="Chen C."/>
            <person name="Yanf M."/>
            <person name="Daum C."/>
            <person name="Ng V."/>
            <person name="Clum A."/>
            <person name="Ohm R."/>
            <person name="Martin F."/>
            <person name="Silar P."/>
            <person name="Natvig D."/>
            <person name="Lalanne C."/>
            <person name="Gautier V."/>
            <person name="Ament-Velasquez S.L."/>
            <person name="Kruys A."/>
            <person name="Hutchinson M.I."/>
            <person name="Powell A.J."/>
            <person name="Barry K."/>
            <person name="Miller A.N."/>
            <person name="Grigoriev I.V."/>
            <person name="Debuchy R."/>
            <person name="Gladieux P."/>
            <person name="Thoren M.H."/>
            <person name="Johannesson H."/>
        </authorList>
    </citation>
    <scope>NUCLEOTIDE SEQUENCE</scope>
    <source>
        <strain evidence="1">CBS 315.58</strain>
    </source>
</reference>
<organism evidence="1 2">
    <name type="scientific">Triangularia verruculosa</name>
    <dbReference type="NCBI Taxonomy" id="2587418"/>
    <lineage>
        <taxon>Eukaryota</taxon>
        <taxon>Fungi</taxon>
        <taxon>Dikarya</taxon>
        <taxon>Ascomycota</taxon>
        <taxon>Pezizomycotina</taxon>
        <taxon>Sordariomycetes</taxon>
        <taxon>Sordariomycetidae</taxon>
        <taxon>Sordariales</taxon>
        <taxon>Podosporaceae</taxon>
        <taxon>Triangularia</taxon>
    </lineage>
</organism>
<name>A0AAN6XNH8_9PEZI</name>
<keyword evidence="2" id="KW-1185">Reference proteome</keyword>
<evidence type="ECO:0000313" key="1">
    <source>
        <dbReference type="EMBL" id="KAK4200997.1"/>
    </source>
</evidence>
<sequence length="373" mass="41080">MDPFSISIGCITLLDLVTKTSKQLSELSKRYCEAPSELSRVSTQLQDLTHLLELISHDEYKQCTDFEDPNSKNDLIMDQVNVCMDIVEELQTLISEINDSRLTWAITGKSAVENICNKLQMETAQLEFILGVHTLAIVKNLKVDTSELLIYSEQIGSQIQRLSEHMGLMDNSGPKNIRTLQFSPSCSKTSQGVCIETTAQSDVPPGGIPDAVEPTVIEDSYTNGSSSPTSSFHWSGSTVYSPPSSVRTPTIDDEEAAHFVTPPYDHPPITAMTWSDYHHSAAAHTTLWDGQVQDTPTVMVPDPGKAYNEITVEHIEAPTTPSIEETIRNQFKQATWSLALKGKDTRKQKVNSIAESFKEMVKAASVKAACITG</sequence>
<dbReference type="AlphaFoldDB" id="A0AAN6XNH8"/>
<accession>A0AAN6XNH8</accession>
<protein>
    <recommendedName>
        <fullName evidence="3">Fungal N-terminal domain-containing protein</fullName>
    </recommendedName>
</protein>
<proteinExistence type="predicted"/>
<dbReference type="EMBL" id="MU863912">
    <property type="protein sequence ID" value="KAK4200997.1"/>
    <property type="molecule type" value="Genomic_DNA"/>
</dbReference>
<dbReference type="Proteomes" id="UP001303160">
    <property type="component" value="Unassembled WGS sequence"/>
</dbReference>
<reference evidence="1" key="1">
    <citation type="journal article" date="2023" name="Mol. Phylogenet. Evol.">
        <title>Genome-scale phylogeny and comparative genomics of the fungal order Sordariales.</title>
        <authorList>
            <person name="Hensen N."/>
            <person name="Bonometti L."/>
            <person name="Westerberg I."/>
            <person name="Brannstrom I.O."/>
            <person name="Guillou S."/>
            <person name="Cros-Aarteil S."/>
            <person name="Calhoun S."/>
            <person name="Haridas S."/>
            <person name="Kuo A."/>
            <person name="Mondo S."/>
            <person name="Pangilinan J."/>
            <person name="Riley R."/>
            <person name="LaButti K."/>
            <person name="Andreopoulos B."/>
            <person name="Lipzen A."/>
            <person name="Chen C."/>
            <person name="Yan M."/>
            <person name="Daum C."/>
            <person name="Ng V."/>
            <person name="Clum A."/>
            <person name="Steindorff A."/>
            <person name="Ohm R.A."/>
            <person name="Martin F."/>
            <person name="Silar P."/>
            <person name="Natvig D.O."/>
            <person name="Lalanne C."/>
            <person name="Gautier V."/>
            <person name="Ament-Velasquez S.L."/>
            <person name="Kruys A."/>
            <person name="Hutchinson M.I."/>
            <person name="Powell A.J."/>
            <person name="Barry K."/>
            <person name="Miller A.N."/>
            <person name="Grigoriev I.V."/>
            <person name="Debuchy R."/>
            <person name="Gladieux P."/>
            <person name="Hiltunen Thoren M."/>
            <person name="Johannesson H."/>
        </authorList>
    </citation>
    <scope>NUCLEOTIDE SEQUENCE</scope>
    <source>
        <strain evidence="1">CBS 315.58</strain>
    </source>
</reference>
<gene>
    <name evidence="1" type="ORF">QBC40DRAFT_278959</name>
</gene>
<comment type="caution">
    <text evidence="1">The sequence shown here is derived from an EMBL/GenBank/DDBJ whole genome shotgun (WGS) entry which is preliminary data.</text>
</comment>
<evidence type="ECO:0008006" key="3">
    <source>
        <dbReference type="Google" id="ProtNLM"/>
    </source>
</evidence>